<keyword evidence="4" id="KW-0068">Autocatalytic cleavage</keyword>
<dbReference type="GO" id="GO:0051028">
    <property type="term" value="P:mRNA transport"/>
    <property type="evidence" value="ECO:0007669"/>
    <property type="project" value="UniProtKB-KW"/>
</dbReference>
<feature type="region of interest" description="Disordered" evidence="10">
    <location>
        <begin position="706"/>
        <end position="831"/>
    </location>
</feature>
<evidence type="ECO:0000256" key="5">
    <source>
        <dbReference type="ARBA" id="ARBA00022816"/>
    </source>
</evidence>
<dbReference type="PANTHER" id="PTHR23198:SF6">
    <property type="entry name" value="NUCLEAR PORE COMPLEX PROTEIN NUP98-NUP96"/>
    <property type="match status" value="1"/>
</dbReference>
<dbReference type="SUPFAM" id="SSF82215">
    <property type="entry name" value="C-terminal autoproteolytic domain of nucleoporin nup98"/>
    <property type="match status" value="1"/>
</dbReference>
<dbReference type="InterPro" id="IPR025574">
    <property type="entry name" value="Nucleoporin_FG_rpt"/>
</dbReference>
<feature type="region of interest" description="Disordered" evidence="10">
    <location>
        <begin position="209"/>
        <end position="253"/>
    </location>
</feature>
<feature type="region of interest" description="Disordered" evidence="10">
    <location>
        <begin position="682"/>
        <end position="701"/>
    </location>
</feature>
<dbReference type="GO" id="GO:0006405">
    <property type="term" value="P:RNA export from nucleus"/>
    <property type="evidence" value="ECO:0007669"/>
    <property type="project" value="TreeGrafter"/>
</dbReference>
<dbReference type="Proteomes" id="UP000503462">
    <property type="component" value="Chromosome 3"/>
</dbReference>
<evidence type="ECO:0000256" key="1">
    <source>
        <dbReference type="ARBA" id="ARBA00004567"/>
    </source>
</evidence>
<dbReference type="Pfam" id="PF12110">
    <property type="entry name" value="Nup96"/>
    <property type="match status" value="1"/>
</dbReference>
<sequence length="1916" mass="201230">MSFGGGFGSNTGGGFSGFGSNINNNTTSGGSLFGGNTATSGGFSGFGSNTASNNSPFGAPKPAFGAPATSTAGGLFGGGTSTTSGFGGTGFGAANNNNTTGGATLSTGFGGSSSNSLFGAKPATGFGATNNTGGSLFGGNTSGGFGSNNNTTTQANPFGGASSSTATGGFGAATTNSGFGGFGGAAASNTTLSGKSFEELRLEDYAQNRRLPQNNSFGSSSTFGGFGSSNNNQSAARPSLFGSTNNTTSTGFGANNTNTGFGAANTGFGANNTNTGSSLFGAKPATTSLFGNNTASTATTGGFGSNTGSSLFGANNNTASTNTTTGFGGFGSTNNNTNATGGLFGAANNNTQNKNAFGGFGGSNTATTNTGFGTAFGGNNATATPQASGGLFGAQPAAGGFGSNTGSSLFGGANNQAKPATGGLFGAPANNTTGGGLFGNTNNQSTGGFGNNTGGSSLFGGNQAATNTGSSLFGNNNQAKPAGTGLFGAAAPATGGSLFGAPNNTNAGGSLFGNNNTANAGGSLFGNNAAKPTGGSLFGGNAGGSSLFGGNTNNQAGNSLFGGNNNTAGNSLFGSAPNQNNSLFSSQGPQQNQLTASITGDPYGNAQLFASLAAPSPPVGPLATPLSGAKPAPRARASLLASVRGGSPMLGASTSLTPRGRPGYGFSYSNYNTPTANTPVLTPGASSLLRPTGSLGSTLSSRLSKSFSTSNLRGDNADGQSIVRTPAPGQGSQKKQVEAPKEPEKEPELRKRVSFDKSAEKESSPATPKASASNALVVRDDEPDKAPEMSQVNNASSLTTVPEEAAGDKAQTQTQSPRRPVEAGEYFTEPPLKQLKNMSRGQLSHLKSLTVGRQGVGKIEFGRSAEVDLSSVPLDDICGKIVQLKPRSATVYEDDSDKPPVGRDLNVPSTIYLEQSWPRSSRHSSATAHKSSDKEVERHKNRLRRVGGTQFLDYDDATGIWSFTVEHFTTYELDDEDETTMHDTTNMSDMQQADPGSASSNGVDAPPTGDLTHRSFDSDRSGLESPDLGDQDDTFQFKLEKRSQQGNLSLPGGFEDSMPNITYDHDEASADEMQEDDYVQPDRHIDTDMFDPFIETAGAVQPPSPDTLARYHQSVDEDDMEEEQALPGAFHDDGDGLKGILKQSTFNESLFGATENLVDLPWEDQLQRTLSPKKRDRQALRDAQNTNINKAETASDSLLKRSLLSRSQLGQSRQLSKATGLDTKEAPSKAFVTHMDIMKSLWADEARDLHWSQGLGQAPQAVTRSRKSNAETETIEQQFRNSFKPSFTNHTTLVFASTTAALKHSAKATFPIKPLLGNQRDITFWHAAVDEDLITPAFTEIQQNPENTIIEADDMDLDDGEEPSAPTALTSNRIMFSQMAASVKSTTEVSKHEKSIWELCSVLFDPLEVCAADLIEGMSDQLIDEFQARLRRDAFLAMWDKMLNECTKRQLRDARSSEEKAILLLTTGDVTAASQELMKAKNTKLAVLVSQLPNGSTNRSLITQQIESWQTQKMWSEFSDGQRALYSILAGKTCMVEGSHAKAAPEDKAASFHLSERFKLGWHQALSLRIRYSEFNGFPQAVEAFIKDVEAGVEPASTVSWHGQAATAVDTLLCLLMIITDQATPEALFDPVTVSGSASHNRIAWQLATLLGARGILQPSDEQMDALTVALASEWEQADRYLDAIWTLLHLNDNDARILAIKAVLERNSGKLPDPAAEGEHGDFETLTQQWSIPAHLVWFAKALHAAGTLKDPVRTCQCLLLAGTSTSYQEAHTILCNNIGPNAVIGKHYDTIFDLLPRFERAGTVHFDNWTTGGQIYLLLSQLLQLPTARSQSKEAETLLKKLDRALVALEAKGDRGTSLDMRVARNEIRKMVNERVKQMDDTERWYSGSAEGITRLNKGKAMLEKYMQALGEVH</sequence>
<feature type="compositionally biased region" description="Polar residues" evidence="10">
    <location>
        <begin position="764"/>
        <end position="774"/>
    </location>
</feature>
<evidence type="ECO:0000313" key="12">
    <source>
        <dbReference type="EMBL" id="QIW98716.1"/>
    </source>
</evidence>
<evidence type="ECO:0000256" key="10">
    <source>
        <dbReference type="SAM" id="MobiDB-lite"/>
    </source>
</evidence>
<keyword evidence="5" id="KW-0509">mRNA transport</keyword>
<evidence type="ECO:0000256" key="4">
    <source>
        <dbReference type="ARBA" id="ARBA00022813"/>
    </source>
</evidence>
<feature type="compositionally biased region" description="Basic and acidic residues" evidence="10">
    <location>
        <begin position="1011"/>
        <end position="1022"/>
    </location>
</feature>
<dbReference type="GO" id="GO:0008139">
    <property type="term" value="F:nuclear localization sequence binding"/>
    <property type="evidence" value="ECO:0007669"/>
    <property type="project" value="TreeGrafter"/>
</dbReference>
<dbReference type="Pfam" id="PF13634">
    <property type="entry name" value="Nucleoporin_FG"/>
    <property type="match status" value="3"/>
</dbReference>
<keyword evidence="8" id="KW-0906">Nuclear pore complex</keyword>
<dbReference type="PANTHER" id="PTHR23198">
    <property type="entry name" value="NUCLEOPORIN"/>
    <property type="match status" value="1"/>
</dbReference>
<feature type="domain" description="Peptidase S59" evidence="11">
    <location>
        <begin position="823"/>
        <end position="968"/>
    </location>
</feature>
<dbReference type="InterPro" id="IPR007230">
    <property type="entry name" value="Nup98_auto-Pept-S59_dom"/>
</dbReference>
<feature type="region of interest" description="Disordered" evidence="10">
    <location>
        <begin position="916"/>
        <end position="942"/>
    </location>
</feature>
<reference evidence="12 13" key="1">
    <citation type="journal article" date="2016" name="Sci. Rep.">
        <title>Peltaster fructicola genome reveals evolution from an invasive phytopathogen to an ectophytic parasite.</title>
        <authorList>
            <person name="Xu C."/>
            <person name="Chen H."/>
            <person name="Gleason M.L."/>
            <person name="Xu J.R."/>
            <person name="Liu H."/>
            <person name="Zhang R."/>
            <person name="Sun G."/>
        </authorList>
    </citation>
    <scope>NUCLEOTIDE SEQUENCE [LARGE SCALE GENOMIC DNA]</scope>
    <source>
        <strain evidence="12 13">LNHT1506</strain>
    </source>
</reference>
<evidence type="ECO:0000256" key="8">
    <source>
        <dbReference type="ARBA" id="ARBA00023132"/>
    </source>
</evidence>
<evidence type="ECO:0000256" key="7">
    <source>
        <dbReference type="ARBA" id="ARBA00023010"/>
    </source>
</evidence>
<evidence type="ECO:0000256" key="2">
    <source>
        <dbReference type="ARBA" id="ARBA00008926"/>
    </source>
</evidence>
<feature type="compositionally biased region" description="Low complexity" evidence="10">
    <location>
        <begin position="686"/>
        <end position="701"/>
    </location>
</feature>
<keyword evidence="13" id="KW-1185">Reference proteome</keyword>
<feature type="compositionally biased region" description="Basic and acidic residues" evidence="10">
    <location>
        <begin position="735"/>
        <end position="763"/>
    </location>
</feature>
<protein>
    <recommendedName>
        <fullName evidence="11">Peptidase S59 domain-containing protein</fullName>
    </recommendedName>
</protein>
<feature type="region of interest" description="Disordered" evidence="10">
    <location>
        <begin position="1170"/>
        <end position="1193"/>
    </location>
</feature>
<dbReference type="GO" id="GO:0017056">
    <property type="term" value="F:structural constituent of nuclear pore"/>
    <property type="evidence" value="ECO:0007669"/>
    <property type="project" value="InterPro"/>
</dbReference>
<dbReference type="OrthoDB" id="3797628at2759"/>
<dbReference type="Gene3D" id="1.25.40.690">
    <property type="match status" value="1"/>
</dbReference>
<keyword evidence="9" id="KW-0539">Nucleus</keyword>
<evidence type="ECO:0000256" key="3">
    <source>
        <dbReference type="ARBA" id="ARBA00022448"/>
    </source>
</evidence>
<keyword evidence="7" id="KW-0811">Translocation</keyword>
<dbReference type="GO" id="GO:0000973">
    <property type="term" value="P:post-transcriptional tethering of RNA polymerase II gene DNA at nuclear periphery"/>
    <property type="evidence" value="ECO:0007669"/>
    <property type="project" value="TreeGrafter"/>
</dbReference>
<dbReference type="InterPro" id="IPR037665">
    <property type="entry name" value="Nucleoporin_S59-like"/>
</dbReference>
<feature type="region of interest" description="Disordered" evidence="10">
    <location>
        <begin position="570"/>
        <end position="593"/>
    </location>
</feature>
<feature type="compositionally biased region" description="Basic and acidic residues" evidence="10">
    <location>
        <begin position="778"/>
        <end position="787"/>
    </location>
</feature>
<dbReference type="EMBL" id="CP051141">
    <property type="protein sequence ID" value="QIW98716.1"/>
    <property type="molecule type" value="Genomic_DNA"/>
</dbReference>
<dbReference type="Gene3D" id="3.30.1610.10">
    <property type="entry name" value="Peptidase S59, nucleoporin"/>
    <property type="match status" value="1"/>
</dbReference>
<dbReference type="GO" id="GO:0003723">
    <property type="term" value="F:RNA binding"/>
    <property type="evidence" value="ECO:0007669"/>
    <property type="project" value="TreeGrafter"/>
</dbReference>
<dbReference type="GO" id="GO:0044614">
    <property type="term" value="C:nuclear pore cytoplasmic filaments"/>
    <property type="evidence" value="ECO:0007669"/>
    <property type="project" value="TreeGrafter"/>
</dbReference>
<evidence type="ECO:0000256" key="6">
    <source>
        <dbReference type="ARBA" id="ARBA00022927"/>
    </source>
</evidence>
<evidence type="ECO:0000259" key="11">
    <source>
        <dbReference type="PROSITE" id="PS51434"/>
    </source>
</evidence>
<gene>
    <name evidence="12" type="ORF">AMS68_004234</name>
</gene>
<feature type="compositionally biased region" description="Polar residues" evidence="10">
    <location>
        <begin position="790"/>
        <end position="800"/>
    </location>
</feature>
<evidence type="ECO:0000256" key="9">
    <source>
        <dbReference type="ARBA" id="ARBA00023242"/>
    </source>
</evidence>
<feature type="compositionally biased region" description="Low complexity" evidence="10">
    <location>
        <begin position="241"/>
        <end position="253"/>
    </location>
</feature>
<feature type="compositionally biased region" description="Polar residues" evidence="10">
    <location>
        <begin position="916"/>
        <end position="929"/>
    </location>
</feature>
<dbReference type="GO" id="GO:0006606">
    <property type="term" value="P:protein import into nucleus"/>
    <property type="evidence" value="ECO:0007669"/>
    <property type="project" value="TreeGrafter"/>
</dbReference>
<dbReference type="InterPro" id="IPR021967">
    <property type="entry name" value="Nup98_C"/>
</dbReference>
<comment type="subcellular location">
    <subcellularLocation>
        <location evidence="1">Nucleus</location>
        <location evidence="1">Nuclear pore complex</location>
    </subcellularLocation>
</comment>
<keyword evidence="6" id="KW-0653">Protein transport</keyword>
<name>A0A6H0XVD4_9PEZI</name>
<feature type="compositionally biased region" description="Polar residues" evidence="10">
    <location>
        <begin position="1183"/>
        <end position="1193"/>
    </location>
</feature>
<dbReference type="Pfam" id="PF04096">
    <property type="entry name" value="Nucleoporin2"/>
    <property type="match status" value="1"/>
</dbReference>
<organism evidence="12 13">
    <name type="scientific">Peltaster fructicola</name>
    <dbReference type="NCBI Taxonomy" id="286661"/>
    <lineage>
        <taxon>Eukaryota</taxon>
        <taxon>Fungi</taxon>
        <taxon>Dikarya</taxon>
        <taxon>Ascomycota</taxon>
        <taxon>Pezizomycotina</taxon>
        <taxon>Dothideomycetes</taxon>
        <taxon>Dothideomycetes incertae sedis</taxon>
        <taxon>Peltaster</taxon>
    </lineage>
</organism>
<comment type="similarity">
    <text evidence="2">Belongs to the nucleoporin GLFG family.</text>
</comment>
<keyword evidence="3" id="KW-0813">Transport</keyword>
<evidence type="ECO:0000313" key="13">
    <source>
        <dbReference type="Proteomes" id="UP000503462"/>
    </source>
</evidence>
<dbReference type="PROSITE" id="PS51434">
    <property type="entry name" value="NUP_C"/>
    <property type="match status" value="1"/>
</dbReference>
<feature type="compositionally biased region" description="Low complexity" evidence="10">
    <location>
        <begin position="214"/>
        <end position="232"/>
    </location>
</feature>
<proteinExistence type="inferred from homology"/>
<dbReference type="GO" id="GO:0034398">
    <property type="term" value="P:telomere tethering at nuclear periphery"/>
    <property type="evidence" value="ECO:0007669"/>
    <property type="project" value="TreeGrafter"/>
</dbReference>
<feature type="region of interest" description="Disordered" evidence="10">
    <location>
        <begin position="980"/>
        <end position="1032"/>
    </location>
</feature>
<accession>A0A6H0XVD4</accession>
<dbReference type="InterPro" id="IPR036903">
    <property type="entry name" value="Nup98_auto-Pept-S59_dom_sf"/>
</dbReference>